<dbReference type="OrthoDB" id="9950586at2"/>
<comment type="caution">
    <text evidence="2">The sequence shown here is derived from an EMBL/GenBank/DDBJ whole genome shotgun (WGS) entry which is preliminary data.</text>
</comment>
<name>A0A562S1Q8_9BRAD</name>
<evidence type="ECO:0000256" key="1">
    <source>
        <dbReference type="SAM" id="MobiDB-lite"/>
    </source>
</evidence>
<proteinExistence type="predicted"/>
<feature type="region of interest" description="Disordered" evidence="1">
    <location>
        <begin position="73"/>
        <end position="120"/>
    </location>
</feature>
<sequence>MNDSPHTSWPAFINDVQADYPEHFDWGALAALRAKSVPAAVTGAADAASGRNGVFGDGRPAQTVPPSVGLDFRPGIEPTSLPDEPATASAGAIDPTSEARVTQGDAAPLSGSLPPERSAVDQEPLPLATIRRSQLPLPEDGILRLRFSDVGEPSEPGEHRSHYGLVEVTRSDLAVWKAFPDAVFTVIQPSPYSNATIFRLGTFEV</sequence>
<organism evidence="2 3">
    <name type="scientific">Bradyrhizobium huanghuaihaiense</name>
    <dbReference type="NCBI Taxonomy" id="990078"/>
    <lineage>
        <taxon>Bacteria</taxon>
        <taxon>Pseudomonadati</taxon>
        <taxon>Pseudomonadota</taxon>
        <taxon>Alphaproteobacteria</taxon>
        <taxon>Hyphomicrobiales</taxon>
        <taxon>Nitrobacteraceae</taxon>
        <taxon>Bradyrhizobium</taxon>
    </lineage>
</organism>
<gene>
    <name evidence="2" type="ORF">IQ16_01490</name>
</gene>
<evidence type="ECO:0000313" key="2">
    <source>
        <dbReference type="EMBL" id="TWI75195.1"/>
    </source>
</evidence>
<keyword evidence="3" id="KW-1185">Reference proteome</keyword>
<reference evidence="2 3" key="1">
    <citation type="journal article" date="2015" name="Stand. Genomic Sci.">
        <title>Genomic Encyclopedia of Bacterial and Archaeal Type Strains, Phase III: the genomes of soil and plant-associated and newly described type strains.</title>
        <authorList>
            <person name="Whitman W.B."/>
            <person name="Woyke T."/>
            <person name="Klenk H.P."/>
            <person name="Zhou Y."/>
            <person name="Lilburn T.G."/>
            <person name="Beck B.J."/>
            <person name="De Vos P."/>
            <person name="Vandamme P."/>
            <person name="Eisen J.A."/>
            <person name="Garrity G."/>
            <person name="Hugenholtz P."/>
            <person name="Kyrpides N.C."/>
        </authorList>
    </citation>
    <scope>NUCLEOTIDE SEQUENCE [LARGE SCALE GENOMIC DNA]</scope>
    <source>
        <strain evidence="2 3">CGMCC 1.10948</strain>
    </source>
</reference>
<dbReference type="AlphaFoldDB" id="A0A562S1Q8"/>
<dbReference type="EMBL" id="VLLA01000002">
    <property type="protein sequence ID" value="TWI75195.1"/>
    <property type="molecule type" value="Genomic_DNA"/>
</dbReference>
<evidence type="ECO:0000313" key="3">
    <source>
        <dbReference type="Proteomes" id="UP000316291"/>
    </source>
</evidence>
<accession>A0A562S1Q8</accession>
<dbReference type="Proteomes" id="UP000316291">
    <property type="component" value="Unassembled WGS sequence"/>
</dbReference>
<dbReference type="RefSeq" id="WP_145831332.1">
    <property type="nucleotide sequence ID" value="NZ_VLLA01000002.1"/>
</dbReference>
<protein>
    <submittedName>
        <fullName evidence="2">Uncharacterized protein</fullName>
    </submittedName>
</protein>